<protein>
    <submittedName>
        <fullName evidence="1">Uncharacterized protein</fullName>
    </submittedName>
</protein>
<dbReference type="EMBL" id="JAZHXI010000001">
    <property type="protein sequence ID" value="KAL2075157.1"/>
    <property type="molecule type" value="Genomic_DNA"/>
</dbReference>
<evidence type="ECO:0000313" key="1">
    <source>
        <dbReference type="EMBL" id="KAL2075157.1"/>
    </source>
</evidence>
<evidence type="ECO:0000313" key="2">
    <source>
        <dbReference type="Proteomes" id="UP001595075"/>
    </source>
</evidence>
<keyword evidence="2" id="KW-1185">Reference proteome</keyword>
<name>A0ABR4CZ62_9HELO</name>
<sequence>MRCGDQCIAGIYPGFTQPFPAFLLAWDNVSDDKLAKSLFEHAEIQLEQAKVIGAKAGLNMFQWILGYVGVQCISEMQNSRPQVGLFMACLAALGPAKSA</sequence>
<comment type="caution">
    <text evidence="1">The sequence shown here is derived from an EMBL/GenBank/DDBJ whole genome shotgun (WGS) entry which is preliminary data.</text>
</comment>
<organism evidence="1 2">
    <name type="scientific">Oculimacula yallundae</name>
    <dbReference type="NCBI Taxonomy" id="86028"/>
    <lineage>
        <taxon>Eukaryota</taxon>
        <taxon>Fungi</taxon>
        <taxon>Dikarya</taxon>
        <taxon>Ascomycota</taxon>
        <taxon>Pezizomycotina</taxon>
        <taxon>Leotiomycetes</taxon>
        <taxon>Helotiales</taxon>
        <taxon>Ploettnerulaceae</taxon>
        <taxon>Oculimacula</taxon>
    </lineage>
</organism>
<gene>
    <name evidence="1" type="ORF">VTL71DRAFT_99</name>
</gene>
<reference evidence="1 2" key="1">
    <citation type="journal article" date="2024" name="Commun. Biol.">
        <title>Comparative genomic analysis of thermophilic fungi reveals convergent evolutionary adaptations and gene losses.</title>
        <authorList>
            <person name="Steindorff A.S."/>
            <person name="Aguilar-Pontes M.V."/>
            <person name="Robinson A.J."/>
            <person name="Andreopoulos B."/>
            <person name="LaButti K."/>
            <person name="Kuo A."/>
            <person name="Mondo S."/>
            <person name="Riley R."/>
            <person name="Otillar R."/>
            <person name="Haridas S."/>
            <person name="Lipzen A."/>
            <person name="Grimwood J."/>
            <person name="Schmutz J."/>
            <person name="Clum A."/>
            <person name="Reid I.D."/>
            <person name="Moisan M.C."/>
            <person name="Butler G."/>
            <person name="Nguyen T.T.M."/>
            <person name="Dewar K."/>
            <person name="Conant G."/>
            <person name="Drula E."/>
            <person name="Henrissat B."/>
            <person name="Hansel C."/>
            <person name="Singer S."/>
            <person name="Hutchinson M.I."/>
            <person name="de Vries R.P."/>
            <person name="Natvig D.O."/>
            <person name="Powell A.J."/>
            <person name="Tsang A."/>
            <person name="Grigoriev I.V."/>
        </authorList>
    </citation>
    <scope>NUCLEOTIDE SEQUENCE [LARGE SCALE GENOMIC DNA]</scope>
    <source>
        <strain evidence="1 2">CBS 494.80</strain>
    </source>
</reference>
<proteinExistence type="predicted"/>
<dbReference type="Proteomes" id="UP001595075">
    <property type="component" value="Unassembled WGS sequence"/>
</dbReference>
<accession>A0ABR4CZ62</accession>